<dbReference type="InterPro" id="IPR017016">
    <property type="entry name" value="UCP033595"/>
</dbReference>
<evidence type="ECO:0000313" key="1">
    <source>
        <dbReference type="EMBL" id="MPM71304.1"/>
    </source>
</evidence>
<name>A0A645C8U2_9ZZZZ</name>
<comment type="caution">
    <text evidence="1">The sequence shown here is derived from an EMBL/GenBank/DDBJ whole genome shotgun (WGS) entry which is preliminary data.</text>
</comment>
<accession>A0A645C8U2</accession>
<proteinExistence type="predicted"/>
<gene>
    <name evidence="1" type="ORF">SDC9_118268</name>
</gene>
<reference evidence="1" key="1">
    <citation type="submission" date="2019-08" db="EMBL/GenBank/DDBJ databases">
        <authorList>
            <person name="Kucharzyk K."/>
            <person name="Murdoch R.W."/>
            <person name="Higgins S."/>
            <person name="Loffler F."/>
        </authorList>
    </citation>
    <scope>NUCLEOTIDE SEQUENCE</scope>
</reference>
<organism evidence="1">
    <name type="scientific">bioreactor metagenome</name>
    <dbReference type="NCBI Taxonomy" id="1076179"/>
    <lineage>
        <taxon>unclassified sequences</taxon>
        <taxon>metagenomes</taxon>
        <taxon>ecological metagenomes</taxon>
    </lineage>
</organism>
<protein>
    <submittedName>
        <fullName evidence="1">Uncharacterized protein</fullName>
    </submittedName>
</protein>
<dbReference type="EMBL" id="VSSQ01024021">
    <property type="protein sequence ID" value="MPM71304.1"/>
    <property type="molecule type" value="Genomic_DNA"/>
</dbReference>
<dbReference type="AlphaFoldDB" id="A0A645C8U2"/>
<sequence>MRELYVNTCEAEAEDGMTHRYDYSVLIDEMNIRSGFSCESYGVKIRAQNGGEVALVPNITPSVSRIDSLMELLVRNAVTPCTLADVLSDWL</sequence>
<dbReference type="Pfam" id="PF20124">
    <property type="entry name" value="DUF6514"/>
    <property type="match status" value="1"/>
</dbReference>